<reference evidence="2" key="2">
    <citation type="submission" date="2015-06" db="UniProtKB">
        <authorList>
            <consortium name="EnsemblMetazoa"/>
        </authorList>
    </citation>
    <scope>IDENTIFICATION</scope>
</reference>
<sequence length="80" mass="9728">MKYIIFLIFICILPIFESAPTDQKCLLKDKDTNFCLKMANYPRKQIEKLRNIPYKRLREYKLLQPKIYDTRILVWSSKNL</sequence>
<evidence type="ECO:0000313" key="2">
    <source>
        <dbReference type="EnsemblMetazoa" id="MESCA011277-PA"/>
    </source>
</evidence>
<dbReference type="AlphaFoldDB" id="T1H4R0"/>
<name>T1H4R0_MEGSC</name>
<dbReference type="EMBL" id="CAQQ02379759">
    <property type="status" value="NOT_ANNOTATED_CDS"/>
    <property type="molecule type" value="Genomic_DNA"/>
</dbReference>
<keyword evidence="1" id="KW-0732">Signal</keyword>
<organism evidence="2 3">
    <name type="scientific">Megaselia scalaris</name>
    <name type="common">Humpbacked fly</name>
    <name type="synonym">Phora scalaris</name>
    <dbReference type="NCBI Taxonomy" id="36166"/>
    <lineage>
        <taxon>Eukaryota</taxon>
        <taxon>Metazoa</taxon>
        <taxon>Ecdysozoa</taxon>
        <taxon>Arthropoda</taxon>
        <taxon>Hexapoda</taxon>
        <taxon>Insecta</taxon>
        <taxon>Pterygota</taxon>
        <taxon>Neoptera</taxon>
        <taxon>Endopterygota</taxon>
        <taxon>Diptera</taxon>
        <taxon>Brachycera</taxon>
        <taxon>Muscomorpha</taxon>
        <taxon>Platypezoidea</taxon>
        <taxon>Phoridae</taxon>
        <taxon>Megaseliini</taxon>
        <taxon>Megaselia</taxon>
    </lineage>
</organism>
<dbReference type="Proteomes" id="UP000015102">
    <property type="component" value="Unassembled WGS sequence"/>
</dbReference>
<evidence type="ECO:0000256" key="1">
    <source>
        <dbReference type="SAM" id="SignalP"/>
    </source>
</evidence>
<feature type="signal peptide" evidence="1">
    <location>
        <begin position="1"/>
        <end position="18"/>
    </location>
</feature>
<evidence type="ECO:0000313" key="3">
    <source>
        <dbReference type="Proteomes" id="UP000015102"/>
    </source>
</evidence>
<accession>T1H4R0</accession>
<feature type="chain" id="PRO_5004577362" evidence="1">
    <location>
        <begin position="19"/>
        <end position="80"/>
    </location>
</feature>
<reference evidence="3" key="1">
    <citation type="submission" date="2013-02" db="EMBL/GenBank/DDBJ databases">
        <authorList>
            <person name="Hughes D."/>
        </authorList>
    </citation>
    <scope>NUCLEOTIDE SEQUENCE</scope>
    <source>
        <strain>Durham</strain>
        <strain evidence="3">NC isolate 2 -- Noor lab</strain>
    </source>
</reference>
<keyword evidence="3" id="KW-1185">Reference proteome</keyword>
<dbReference type="HOGENOM" id="CLU_2592482_0_0_1"/>
<dbReference type="EnsemblMetazoa" id="MESCA011277-RA">
    <property type="protein sequence ID" value="MESCA011277-PA"/>
    <property type="gene ID" value="MESCA011277"/>
</dbReference>
<protein>
    <submittedName>
        <fullName evidence="2">Uncharacterized protein</fullName>
    </submittedName>
</protein>
<dbReference type="EMBL" id="CAQQ02379760">
    <property type="status" value="NOT_ANNOTATED_CDS"/>
    <property type="molecule type" value="Genomic_DNA"/>
</dbReference>
<proteinExistence type="predicted"/>